<accession>A0A3N4I345</accession>
<dbReference type="OrthoDB" id="125347at2759"/>
<name>A0A3N4I345_ASCIM</name>
<dbReference type="InterPro" id="IPR004332">
    <property type="entry name" value="Transposase_MuDR"/>
</dbReference>
<sequence>MTIWYLVSRTLPFHEITCAVFVVFMLSQGVDVVDGIPAAAPPPPPPPAQVNVQLPSDQTLLMQNLSSLLKSTTMVIESLRTRLDRLEKRQLHCSCHAPHPPPAEEQPPSPPQEEPQAPRSPSPPPFDPNNPHRFLAPSIKQGQTFATLPEFKLAVQDWQVSRGHDDIRIDRSDSFRVIYKCGLKNRTGCPFQVRAHWSKKANICTVGPIVEHDHPGRDPNAPPEEEPEEPPVEESDGDGDGEETSNEGPRKKKRRKPRSGSRRISCSMKWLLRVIPDVLPGLNRDVKPKEVQQAVEERFGCVVTYSQAAKARKQILNAREAGSGALRPRRRRNADGERSGEGDGDGNAGAGGQEGNGQGIMDLQQQQSQQTQPQNQTVQHPQGPLLSQQPQPQSQHLDPRLAQNTMLQQHSGQQQFIHHSSIQPQGSQVRPPGQNGDRMEGIEGTDGRRIVEDMLGMVGRWTQMS</sequence>
<feature type="region of interest" description="Disordered" evidence="1">
    <location>
        <begin position="93"/>
        <end position="136"/>
    </location>
</feature>
<feature type="region of interest" description="Disordered" evidence="1">
    <location>
        <begin position="209"/>
        <end position="262"/>
    </location>
</feature>
<feature type="compositionally biased region" description="Polar residues" evidence="1">
    <location>
        <begin position="402"/>
        <end position="428"/>
    </location>
</feature>
<feature type="compositionally biased region" description="Basic residues" evidence="1">
    <location>
        <begin position="250"/>
        <end position="261"/>
    </location>
</feature>
<organism evidence="3 4">
    <name type="scientific">Ascobolus immersus RN42</name>
    <dbReference type="NCBI Taxonomy" id="1160509"/>
    <lineage>
        <taxon>Eukaryota</taxon>
        <taxon>Fungi</taxon>
        <taxon>Dikarya</taxon>
        <taxon>Ascomycota</taxon>
        <taxon>Pezizomycotina</taxon>
        <taxon>Pezizomycetes</taxon>
        <taxon>Pezizales</taxon>
        <taxon>Ascobolaceae</taxon>
        <taxon>Ascobolus</taxon>
    </lineage>
</organism>
<dbReference type="Pfam" id="PF03108">
    <property type="entry name" value="DBD_Tnp_Mut"/>
    <property type="match status" value="1"/>
</dbReference>
<dbReference type="EMBL" id="ML119688">
    <property type="protein sequence ID" value="RPA80419.1"/>
    <property type="molecule type" value="Genomic_DNA"/>
</dbReference>
<dbReference type="AlphaFoldDB" id="A0A3N4I345"/>
<evidence type="ECO:0000256" key="1">
    <source>
        <dbReference type="SAM" id="MobiDB-lite"/>
    </source>
</evidence>
<feature type="compositionally biased region" description="Gly residues" evidence="1">
    <location>
        <begin position="345"/>
        <end position="358"/>
    </location>
</feature>
<evidence type="ECO:0000313" key="4">
    <source>
        <dbReference type="Proteomes" id="UP000275078"/>
    </source>
</evidence>
<dbReference type="Proteomes" id="UP000275078">
    <property type="component" value="Unassembled WGS sequence"/>
</dbReference>
<protein>
    <recommendedName>
        <fullName evidence="2">Transposase MuDR plant domain-containing protein</fullName>
    </recommendedName>
</protein>
<feature type="region of interest" description="Disordered" evidence="1">
    <location>
        <begin position="319"/>
        <end position="442"/>
    </location>
</feature>
<evidence type="ECO:0000313" key="3">
    <source>
        <dbReference type="EMBL" id="RPA80419.1"/>
    </source>
</evidence>
<feature type="compositionally biased region" description="Acidic residues" evidence="1">
    <location>
        <begin position="223"/>
        <end position="245"/>
    </location>
</feature>
<feature type="compositionally biased region" description="Pro residues" evidence="1">
    <location>
        <begin position="98"/>
        <end position="128"/>
    </location>
</feature>
<reference evidence="3 4" key="1">
    <citation type="journal article" date="2018" name="Nat. Ecol. Evol.">
        <title>Pezizomycetes genomes reveal the molecular basis of ectomycorrhizal truffle lifestyle.</title>
        <authorList>
            <person name="Murat C."/>
            <person name="Payen T."/>
            <person name="Noel B."/>
            <person name="Kuo A."/>
            <person name="Morin E."/>
            <person name="Chen J."/>
            <person name="Kohler A."/>
            <person name="Krizsan K."/>
            <person name="Balestrini R."/>
            <person name="Da Silva C."/>
            <person name="Montanini B."/>
            <person name="Hainaut M."/>
            <person name="Levati E."/>
            <person name="Barry K.W."/>
            <person name="Belfiori B."/>
            <person name="Cichocki N."/>
            <person name="Clum A."/>
            <person name="Dockter R.B."/>
            <person name="Fauchery L."/>
            <person name="Guy J."/>
            <person name="Iotti M."/>
            <person name="Le Tacon F."/>
            <person name="Lindquist E.A."/>
            <person name="Lipzen A."/>
            <person name="Malagnac F."/>
            <person name="Mello A."/>
            <person name="Molinier V."/>
            <person name="Miyauchi S."/>
            <person name="Poulain J."/>
            <person name="Riccioni C."/>
            <person name="Rubini A."/>
            <person name="Sitrit Y."/>
            <person name="Splivallo R."/>
            <person name="Traeger S."/>
            <person name="Wang M."/>
            <person name="Zifcakova L."/>
            <person name="Wipf D."/>
            <person name="Zambonelli A."/>
            <person name="Paolocci F."/>
            <person name="Nowrousian M."/>
            <person name="Ottonello S."/>
            <person name="Baldrian P."/>
            <person name="Spatafora J.W."/>
            <person name="Henrissat B."/>
            <person name="Nagy L.G."/>
            <person name="Aury J.M."/>
            <person name="Wincker P."/>
            <person name="Grigoriev I.V."/>
            <person name="Bonfante P."/>
            <person name="Martin F.M."/>
        </authorList>
    </citation>
    <scope>NUCLEOTIDE SEQUENCE [LARGE SCALE GENOMIC DNA]</scope>
    <source>
        <strain evidence="3 4">RN42</strain>
    </source>
</reference>
<evidence type="ECO:0000259" key="2">
    <source>
        <dbReference type="Pfam" id="PF03108"/>
    </source>
</evidence>
<feature type="compositionally biased region" description="Low complexity" evidence="1">
    <location>
        <begin position="364"/>
        <end position="396"/>
    </location>
</feature>
<keyword evidence="4" id="KW-1185">Reference proteome</keyword>
<gene>
    <name evidence="3" type="ORF">BJ508DRAFT_307422</name>
</gene>
<feature type="domain" description="Transposase MuDR plant" evidence="2">
    <location>
        <begin position="140"/>
        <end position="200"/>
    </location>
</feature>
<proteinExistence type="predicted"/>